<feature type="transmembrane region" description="Helical" evidence="1">
    <location>
        <begin position="60"/>
        <end position="92"/>
    </location>
</feature>
<dbReference type="EMBL" id="CAJVAF010000310">
    <property type="protein sequence ID" value="CAG7595245.1"/>
    <property type="molecule type" value="Genomic_DNA"/>
</dbReference>
<protein>
    <submittedName>
        <fullName evidence="2">Uncharacterized protein</fullName>
    </submittedName>
</protein>
<dbReference type="AlphaFoldDB" id="A0A8S4C0Z9"/>
<dbReference type="Proteomes" id="UP000837675">
    <property type="component" value="Unassembled WGS sequence"/>
</dbReference>
<keyword evidence="1" id="KW-1133">Transmembrane helix</keyword>
<keyword evidence="1" id="KW-0812">Transmembrane</keyword>
<name>A0A8S4C0Z9_9ACAR</name>
<accession>A0A8S4C0Z9</accession>
<keyword evidence="1" id="KW-0472">Membrane</keyword>
<gene>
    <name evidence="2" type="ORF">MHYMCMPASI_00820</name>
</gene>
<reference evidence="2" key="1">
    <citation type="submission" date="2021-06" db="EMBL/GenBank/DDBJ databases">
        <authorList>
            <person name="Nardi T."/>
            <person name="Nardi T."/>
        </authorList>
    </citation>
    <scope>NUCLEOTIDE SEQUENCE</scope>
</reference>
<organism evidence="2 3">
    <name type="scientific">Hyalomma marginatum</name>
    <dbReference type="NCBI Taxonomy" id="34627"/>
    <lineage>
        <taxon>Eukaryota</taxon>
        <taxon>Metazoa</taxon>
        <taxon>Ecdysozoa</taxon>
        <taxon>Arthropoda</taxon>
        <taxon>Chelicerata</taxon>
        <taxon>Arachnida</taxon>
        <taxon>Acari</taxon>
        <taxon>Parasitiformes</taxon>
        <taxon>Ixodida</taxon>
        <taxon>Ixodoidea</taxon>
        <taxon>Ixodidae</taxon>
        <taxon>Hyalomminae</taxon>
        <taxon>Hyalomma</taxon>
    </lineage>
</organism>
<evidence type="ECO:0000313" key="2">
    <source>
        <dbReference type="EMBL" id="CAG7595245.1"/>
    </source>
</evidence>
<keyword evidence="3" id="KW-1185">Reference proteome</keyword>
<evidence type="ECO:0000313" key="3">
    <source>
        <dbReference type="Proteomes" id="UP000837675"/>
    </source>
</evidence>
<proteinExistence type="predicted"/>
<evidence type="ECO:0000256" key="1">
    <source>
        <dbReference type="SAM" id="Phobius"/>
    </source>
</evidence>
<comment type="caution">
    <text evidence="2">The sequence shown here is derived from an EMBL/GenBank/DDBJ whole genome shotgun (WGS) entry which is preliminary data.</text>
</comment>
<sequence>MEGCKFWSIFTICNCRVFNQNTSSGLFFTDNFQGLQAVSNSRLIALEFCFGHLGNPSGPWGFILALHGFSILIVISVINALLMNWGILPLIIKMFSFFSGKLYLSVGL</sequence>